<protein>
    <submittedName>
        <fullName evidence="6">Cyclic nucleotide-binding protein</fullName>
    </submittedName>
</protein>
<evidence type="ECO:0000259" key="4">
    <source>
        <dbReference type="PROSITE" id="PS50042"/>
    </source>
</evidence>
<dbReference type="GO" id="GO:0004862">
    <property type="term" value="F:cAMP-dependent protein kinase inhibitor activity"/>
    <property type="evidence" value="ECO:0007669"/>
    <property type="project" value="TreeGrafter"/>
</dbReference>
<dbReference type="SMART" id="SM00100">
    <property type="entry name" value="cNMP"/>
    <property type="match status" value="2"/>
</dbReference>
<accession>D9SGI6</accession>
<dbReference type="eggNOG" id="COG0492">
    <property type="taxonomic scope" value="Bacteria"/>
</dbReference>
<keyword evidence="3" id="KW-0411">Iron-sulfur</keyword>
<keyword evidence="2" id="KW-0408">Iron</keyword>
<evidence type="ECO:0000256" key="3">
    <source>
        <dbReference type="ARBA" id="ARBA00023014"/>
    </source>
</evidence>
<dbReference type="SUPFAM" id="SSF51206">
    <property type="entry name" value="cAMP-binding domain-like"/>
    <property type="match status" value="2"/>
</dbReference>
<dbReference type="PANTHER" id="PTHR11635">
    <property type="entry name" value="CAMP-DEPENDENT PROTEIN KINASE REGULATORY CHAIN"/>
    <property type="match status" value="1"/>
</dbReference>
<keyword evidence="1" id="KW-0479">Metal-binding</keyword>
<keyword evidence="7" id="KW-1185">Reference proteome</keyword>
<dbReference type="HOGENOM" id="CLU_017501_0_0_4"/>
<dbReference type="AlphaFoldDB" id="D9SGI6"/>
<evidence type="ECO:0000313" key="6">
    <source>
        <dbReference type="EMBL" id="ADL55633.1"/>
    </source>
</evidence>
<dbReference type="InterPro" id="IPR023753">
    <property type="entry name" value="FAD/NAD-binding_dom"/>
</dbReference>
<dbReference type="STRING" id="395494.Galf_1617"/>
<evidence type="ECO:0000256" key="1">
    <source>
        <dbReference type="ARBA" id="ARBA00022723"/>
    </source>
</evidence>
<dbReference type="PANTHER" id="PTHR11635:SF152">
    <property type="entry name" value="CAMP-DEPENDENT PROTEIN KINASE TYPE I REGULATORY SUBUNIT-RELATED"/>
    <property type="match status" value="1"/>
</dbReference>
<dbReference type="PRINTS" id="PR00368">
    <property type="entry name" value="FADPNR"/>
</dbReference>
<dbReference type="InterPro" id="IPR000595">
    <property type="entry name" value="cNMP-bd_dom"/>
</dbReference>
<dbReference type="CDD" id="cd00038">
    <property type="entry name" value="CAP_ED"/>
    <property type="match status" value="2"/>
</dbReference>
<proteinExistence type="predicted"/>
<reference evidence="6 7" key="1">
    <citation type="submission" date="2010-08" db="EMBL/GenBank/DDBJ databases">
        <title>Complete sequence of Gallionella capsiferriformans ES-2.</title>
        <authorList>
            <consortium name="US DOE Joint Genome Institute"/>
            <person name="Lucas S."/>
            <person name="Copeland A."/>
            <person name="Lapidus A."/>
            <person name="Cheng J.-F."/>
            <person name="Bruce D."/>
            <person name="Goodwin L."/>
            <person name="Pitluck S."/>
            <person name="Chertkov O."/>
            <person name="Davenport K.W."/>
            <person name="Detter J.C."/>
            <person name="Han C."/>
            <person name="Tapia R."/>
            <person name="Land M."/>
            <person name="Hauser L."/>
            <person name="Chang Y.-J."/>
            <person name="Jeffries C."/>
            <person name="Kyrpides N."/>
            <person name="Ivanova N."/>
            <person name="Mikhailova N."/>
            <person name="Shelobolina E.S."/>
            <person name="Picardal F."/>
            <person name="Roden E."/>
            <person name="Emerson D."/>
            <person name="Woyke T."/>
        </authorList>
    </citation>
    <scope>NUCLEOTIDE SEQUENCE [LARGE SCALE GENOMIC DNA]</scope>
    <source>
        <strain evidence="6 7">ES-2</strain>
    </source>
</reference>
<gene>
    <name evidence="6" type="ordered locus">Galf_1617</name>
</gene>
<dbReference type="Pfam" id="PF07992">
    <property type="entry name" value="Pyr_redox_2"/>
    <property type="match status" value="1"/>
</dbReference>
<dbReference type="InterPro" id="IPR036188">
    <property type="entry name" value="FAD/NAD-bd_sf"/>
</dbReference>
<dbReference type="OrthoDB" id="9779457at2"/>
<dbReference type="GO" id="GO:0046872">
    <property type="term" value="F:metal ion binding"/>
    <property type="evidence" value="ECO:0007669"/>
    <property type="project" value="UniProtKB-KW"/>
</dbReference>
<dbReference type="Gene3D" id="3.50.50.60">
    <property type="entry name" value="FAD/NAD(P)-binding domain"/>
    <property type="match status" value="3"/>
</dbReference>
<name>D9SGI6_GALCS</name>
<dbReference type="EMBL" id="CP002159">
    <property type="protein sequence ID" value="ADL55633.1"/>
    <property type="molecule type" value="Genomic_DNA"/>
</dbReference>
<dbReference type="GO" id="GO:0005952">
    <property type="term" value="C:cAMP-dependent protein kinase complex"/>
    <property type="evidence" value="ECO:0007669"/>
    <property type="project" value="InterPro"/>
</dbReference>
<dbReference type="KEGG" id="gca:Galf_1617"/>
<dbReference type="CDD" id="cd16367">
    <property type="entry name" value="DMSOR_beta_like"/>
    <property type="match status" value="1"/>
</dbReference>
<dbReference type="GO" id="GO:0030552">
    <property type="term" value="F:cAMP binding"/>
    <property type="evidence" value="ECO:0007669"/>
    <property type="project" value="TreeGrafter"/>
</dbReference>
<dbReference type="GO" id="GO:0005829">
    <property type="term" value="C:cytosol"/>
    <property type="evidence" value="ECO:0007669"/>
    <property type="project" value="TreeGrafter"/>
</dbReference>
<dbReference type="PROSITE" id="PS00889">
    <property type="entry name" value="CNMP_BINDING_2"/>
    <property type="match status" value="1"/>
</dbReference>
<dbReference type="SUPFAM" id="SSF54862">
    <property type="entry name" value="4Fe-4S ferredoxins"/>
    <property type="match status" value="1"/>
</dbReference>
<feature type="domain" description="4Fe-4S ferredoxin-type" evidence="5">
    <location>
        <begin position="698"/>
        <end position="727"/>
    </location>
</feature>
<dbReference type="InterPro" id="IPR018488">
    <property type="entry name" value="cNMP-bd_CS"/>
</dbReference>
<dbReference type="Gene3D" id="3.30.70.20">
    <property type="match status" value="2"/>
</dbReference>
<feature type="domain" description="4Fe-4S ferredoxin-type" evidence="5">
    <location>
        <begin position="630"/>
        <end position="658"/>
    </location>
</feature>
<dbReference type="eggNOG" id="COG1142">
    <property type="taxonomic scope" value="Bacteria"/>
</dbReference>
<dbReference type="InterPro" id="IPR050503">
    <property type="entry name" value="cAMP-dep_PK_reg_su-like"/>
</dbReference>
<dbReference type="PRINTS" id="PR00469">
    <property type="entry name" value="PNDRDTASEII"/>
</dbReference>
<evidence type="ECO:0000256" key="2">
    <source>
        <dbReference type="ARBA" id="ARBA00023004"/>
    </source>
</evidence>
<evidence type="ECO:0000313" key="7">
    <source>
        <dbReference type="Proteomes" id="UP000001235"/>
    </source>
</evidence>
<dbReference type="Gene3D" id="2.60.120.10">
    <property type="entry name" value="Jelly Rolls"/>
    <property type="match status" value="2"/>
</dbReference>
<dbReference type="Pfam" id="PF00027">
    <property type="entry name" value="cNMP_binding"/>
    <property type="match status" value="2"/>
</dbReference>
<dbReference type="Proteomes" id="UP000001235">
    <property type="component" value="Chromosome"/>
</dbReference>
<feature type="domain" description="Cyclic nucleotide-binding" evidence="4">
    <location>
        <begin position="482"/>
        <end position="601"/>
    </location>
</feature>
<feature type="domain" description="Cyclic nucleotide-binding" evidence="4">
    <location>
        <begin position="357"/>
        <end position="476"/>
    </location>
</feature>
<organism evidence="6 7">
    <name type="scientific">Gallionella capsiferriformans (strain ES-2)</name>
    <name type="common">Gallionella ferruginea capsiferriformans (strain ES-2)</name>
    <dbReference type="NCBI Taxonomy" id="395494"/>
    <lineage>
        <taxon>Bacteria</taxon>
        <taxon>Pseudomonadati</taxon>
        <taxon>Pseudomonadota</taxon>
        <taxon>Betaproteobacteria</taxon>
        <taxon>Nitrosomonadales</taxon>
        <taxon>Gallionellaceae</taxon>
        <taxon>Gallionella</taxon>
    </lineage>
</organism>
<dbReference type="InterPro" id="IPR018490">
    <property type="entry name" value="cNMP-bd_dom_sf"/>
</dbReference>
<dbReference type="GO" id="GO:0034236">
    <property type="term" value="F:protein kinase A catalytic subunit binding"/>
    <property type="evidence" value="ECO:0007669"/>
    <property type="project" value="TreeGrafter"/>
</dbReference>
<dbReference type="eggNOG" id="COG0664">
    <property type="taxonomic scope" value="Bacteria"/>
</dbReference>
<evidence type="ECO:0000259" key="5">
    <source>
        <dbReference type="PROSITE" id="PS51379"/>
    </source>
</evidence>
<dbReference type="InterPro" id="IPR017900">
    <property type="entry name" value="4Fe4S_Fe_S_CS"/>
</dbReference>
<dbReference type="GO" id="GO:0051536">
    <property type="term" value="F:iron-sulfur cluster binding"/>
    <property type="evidence" value="ECO:0007669"/>
    <property type="project" value="UniProtKB-KW"/>
</dbReference>
<dbReference type="InterPro" id="IPR014710">
    <property type="entry name" value="RmlC-like_jellyroll"/>
</dbReference>
<sequence length="796" mass="86051">MTSEKFKIVIVGSGPGGLSAAARAAEHGISHLLLEAAPQLANTIHHFQKGKSVMAEPSVLPLRSTISFGAGIREHILTTWHNELGGLGVNFRVGSAVTAITGEAGAFEITLASGESFSAEFVVLAIGVQGNIRKLAVPGEDLPEVQYHLDDPEAFRDETIVVVGGGDAGVENALALSAQNRVILINRQEEFSNCKEANFDQLTAAIAQGKIETRVSTLTERIEASNTGNFKLSYLAQTPEGHEQIECHRVIARLGAKPPRQLVESFGVTFPNSDSTSVPQLTEQYESNLPGLYIVGALAGYPLIKQAMNQGYEVVEYILGNPVEPADEALLKQKFAGVPDIHTVSEGIALLRINQPLLAPLTTLQLREFMLDSSVRIPARGEVIFSRNDYSNSFFSILEGRVAVQTEDQNGNEAVFALGAGNFFGEMGLLSGRRRSGTVVASEDCVLVETPRRSMLKLLYSAAGVQRKLDEVSLKRAVSSCLDTSLPESELSYLVQGAQPRRYAVGDVLFKEGDKADGLYMIRRGSVTVSRIVAGKEVVLAYVSAGNYVGEMALMSSQPRSATVRAASPTEIVLLESVRVAEVLGRNTSMRRKVDSRYMEQMRSDEHALSSESSELINFLMGQGVGEATDVLLIDYARCIRCNNCETSCADAHDGTSRLDREAGSTFAQIHVPTSCRHCEHPHCMKDCPPDAIHRSINGEVFISDNCIGCGNCQTNCPYGVIQMAVKQDYQKRSIWQVMLGISPSQAKPAASDALPKVAVKCDMCKDIIGGPVCVRACPTGAAFRVSPENFMEYVK</sequence>
<dbReference type="PROSITE" id="PS50042">
    <property type="entry name" value="CNMP_BINDING_3"/>
    <property type="match status" value="2"/>
</dbReference>
<dbReference type="PROSITE" id="PS51379">
    <property type="entry name" value="4FE4S_FER_2"/>
    <property type="match status" value="2"/>
</dbReference>
<dbReference type="GO" id="GO:0016491">
    <property type="term" value="F:oxidoreductase activity"/>
    <property type="evidence" value="ECO:0007669"/>
    <property type="project" value="InterPro"/>
</dbReference>
<dbReference type="SUPFAM" id="SSF51905">
    <property type="entry name" value="FAD/NAD(P)-binding domain"/>
    <property type="match status" value="1"/>
</dbReference>
<dbReference type="InterPro" id="IPR017896">
    <property type="entry name" value="4Fe4S_Fe-S-bd"/>
</dbReference>
<dbReference type="RefSeq" id="WP_013293572.1">
    <property type="nucleotide sequence ID" value="NC_014394.1"/>
</dbReference>
<dbReference type="PROSITE" id="PS00198">
    <property type="entry name" value="4FE4S_FER_1"/>
    <property type="match status" value="1"/>
</dbReference>
<dbReference type="Pfam" id="PF13247">
    <property type="entry name" value="Fer4_11"/>
    <property type="match status" value="1"/>
</dbReference>